<dbReference type="AlphaFoldDB" id="A0A7W7D3C9"/>
<dbReference type="Pfam" id="PF07690">
    <property type="entry name" value="MFS_1"/>
    <property type="match status" value="1"/>
</dbReference>
<feature type="transmembrane region" description="Helical" evidence="6">
    <location>
        <begin position="58"/>
        <end position="79"/>
    </location>
</feature>
<feature type="transmembrane region" description="Helical" evidence="6">
    <location>
        <begin position="322"/>
        <end position="343"/>
    </location>
</feature>
<feature type="transmembrane region" description="Helical" evidence="6">
    <location>
        <begin position="235"/>
        <end position="256"/>
    </location>
</feature>
<dbReference type="SUPFAM" id="SSF103473">
    <property type="entry name" value="MFS general substrate transporter"/>
    <property type="match status" value="1"/>
</dbReference>
<evidence type="ECO:0000256" key="6">
    <source>
        <dbReference type="SAM" id="Phobius"/>
    </source>
</evidence>
<keyword evidence="4 6" id="KW-1133">Transmembrane helix</keyword>
<dbReference type="GO" id="GO:0005886">
    <property type="term" value="C:plasma membrane"/>
    <property type="evidence" value="ECO:0007669"/>
    <property type="project" value="UniProtKB-SubCell"/>
</dbReference>
<accession>A0A7W7D3C9</accession>
<keyword evidence="5 6" id="KW-0472">Membrane</keyword>
<organism evidence="8 9">
    <name type="scientific">Sphaerisporangium siamense</name>
    <dbReference type="NCBI Taxonomy" id="795645"/>
    <lineage>
        <taxon>Bacteria</taxon>
        <taxon>Bacillati</taxon>
        <taxon>Actinomycetota</taxon>
        <taxon>Actinomycetes</taxon>
        <taxon>Streptosporangiales</taxon>
        <taxon>Streptosporangiaceae</taxon>
        <taxon>Sphaerisporangium</taxon>
    </lineage>
</organism>
<evidence type="ECO:0000313" key="9">
    <source>
        <dbReference type="Proteomes" id="UP000542210"/>
    </source>
</evidence>
<feature type="transmembrane region" description="Helical" evidence="6">
    <location>
        <begin position="355"/>
        <end position="377"/>
    </location>
</feature>
<feature type="transmembrane region" description="Helical" evidence="6">
    <location>
        <begin position="116"/>
        <end position="137"/>
    </location>
</feature>
<feature type="transmembrane region" description="Helical" evidence="6">
    <location>
        <begin position="86"/>
        <end position="110"/>
    </location>
</feature>
<sequence length="429" mass="44892">MAKDTPDRPRSRWGVLAQRDFRLLWTGETASQLGNSITVVALPLIAVVSLGASSTAVGVLAAAVWLPWLVVGLPAGAWVDRVRKRPLMIACDLVAAAVFVSVPVAAWLGVLTLGQLIAVALISGTAATCFYPAYHAYVRTVLDGRDLLEGNAKLHGSETTTQFAGPGVAGLLAQAFGAATALLADAATFLISALCLHRIRVVEPPPASREGRDPLGRQIAEGLRFVARDRYLRPIVTWGAVTNLALMGYQAVQVVFLVRTVGLNPATVGVLLSTGSVGGIVGALVTTRVTRRVGTARGLLLLQLTTAPFALLMPMAGPGPRMLLFGLGGFFVGIGVAVANIVVGSFRQAYCPPHMLGRVVATAMAIGHSMIPLGSLLGGVLGDVVGYRGAMWIMTGVLAVCWLILALSPMRKERDLPETYEPEPALAGG</sequence>
<dbReference type="Proteomes" id="UP000542210">
    <property type="component" value="Unassembled WGS sequence"/>
</dbReference>
<name>A0A7W7D3C9_9ACTN</name>
<evidence type="ECO:0000256" key="3">
    <source>
        <dbReference type="ARBA" id="ARBA00022692"/>
    </source>
</evidence>
<evidence type="ECO:0000259" key="7">
    <source>
        <dbReference type="PROSITE" id="PS50850"/>
    </source>
</evidence>
<evidence type="ECO:0000256" key="1">
    <source>
        <dbReference type="ARBA" id="ARBA00004651"/>
    </source>
</evidence>
<dbReference type="PROSITE" id="PS50850">
    <property type="entry name" value="MFS"/>
    <property type="match status" value="1"/>
</dbReference>
<proteinExistence type="predicted"/>
<feature type="domain" description="Major facilitator superfamily (MFS) profile" evidence="7">
    <location>
        <begin position="232"/>
        <end position="429"/>
    </location>
</feature>
<dbReference type="EMBL" id="JACHND010000001">
    <property type="protein sequence ID" value="MBB4699570.1"/>
    <property type="molecule type" value="Genomic_DNA"/>
</dbReference>
<keyword evidence="9" id="KW-1185">Reference proteome</keyword>
<dbReference type="InterPro" id="IPR011701">
    <property type="entry name" value="MFS"/>
</dbReference>
<evidence type="ECO:0000313" key="8">
    <source>
        <dbReference type="EMBL" id="MBB4699570.1"/>
    </source>
</evidence>
<dbReference type="RefSeq" id="WP_184877195.1">
    <property type="nucleotide sequence ID" value="NZ_BOOV01000024.1"/>
</dbReference>
<protein>
    <submittedName>
        <fullName evidence="8">MFS family permease</fullName>
    </submittedName>
</protein>
<reference evidence="8 9" key="1">
    <citation type="submission" date="2020-08" db="EMBL/GenBank/DDBJ databases">
        <title>Sequencing the genomes of 1000 actinobacteria strains.</title>
        <authorList>
            <person name="Klenk H.-P."/>
        </authorList>
    </citation>
    <scope>NUCLEOTIDE SEQUENCE [LARGE SCALE GENOMIC DNA]</scope>
    <source>
        <strain evidence="8 9">DSM 45784</strain>
    </source>
</reference>
<dbReference type="InterPro" id="IPR020846">
    <property type="entry name" value="MFS_dom"/>
</dbReference>
<evidence type="ECO:0000256" key="4">
    <source>
        <dbReference type="ARBA" id="ARBA00022989"/>
    </source>
</evidence>
<feature type="transmembrane region" description="Helical" evidence="6">
    <location>
        <begin position="268"/>
        <end position="286"/>
    </location>
</feature>
<dbReference type="Gene3D" id="1.20.1250.20">
    <property type="entry name" value="MFS general substrate transporter like domains"/>
    <property type="match status" value="1"/>
</dbReference>
<comment type="subcellular location">
    <subcellularLocation>
        <location evidence="1">Cell membrane</location>
        <topology evidence="1">Multi-pass membrane protein</topology>
    </subcellularLocation>
</comment>
<evidence type="ECO:0000256" key="2">
    <source>
        <dbReference type="ARBA" id="ARBA00022475"/>
    </source>
</evidence>
<keyword evidence="2" id="KW-1003">Cell membrane</keyword>
<keyword evidence="3 6" id="KW-0812">Transmembrane</keyword>
<gene>
    <name evidence="8" type="ORF">BJ982_001114</name>
</gene>
<dbReference type="GO" id="GO:0022857">
    <property type="term" value="F:transmembrane transporter activity"/>
    <property type="evidence" value="ECO:0007669"/>
    <property type="project" value="InterPro"/>
</dbReference>
<comment type="caution">
    <text evidence="8">The sequence shown here is derived from an EMBL/GenBank/DDBJ whole genome shotgun (WGS) entry which is preliminary data.</text>
</comment>
<feature type="transmembrane region" description="Helical" evidence="6">
    <location>
        <begin position="389"/>
        <end position="407"/>
    </location>
</feature>
<dbReference type="CDD" id="cd06173">
    <property type="entry name" value="MFS_MefA_like"/>
    <property type="match status" value="1"/>
</dbReference>
<evidence type="ECO:0000256" key="5">
    <source>
        <dbReference type="ARBA" id="ARBA00023136"/>
    </source>
</evidence>
<dbReference type="PANTHER" id="PTHR23513">
    <property type="entry name" value="INTEGRAL MEMBRANE EFFLUX PROTEIN-RELATED"/>
    <property type="match status" value="1"/>
</dbReference>
<feature type="transmembrane region" description="Helical" evidence="6">
    <location>
        <begin position="298"/>
        <end position="316"/>
    </location>
</feature>
<dbReference type="PANTHER" id="PTHR23513:SF6">
    <property type="entry name" value="MAJOR FACILITATOR SUPERFAMILY ASSOCIATED DOMAIN-CONTAINING PROTEIN"/>
    <property type="match status" value="1"/>
</dbReference>
<feature type="transmembrane region" description="Helical" evidence="6">
    <location>
        <begin position="33"/>
        <end position="52"/>
    </location>
</feature>
<dbReference type="InterPro" id="IPR036259">
    <property type="entry name" value="MFS_trans_sf"/>
</dbReference>